<evidence type="ECO:0000313" key="1">
    <source>
        <dbReference type="EMBL" id="EDL93556.1"/>
    </source>
</evidence>
<protein>
    <submittedName>
        <fullName evidence="1">Uncharacterized protein RGD1561492_predicted</fullName>
    </submittedName>
</protein>
<accession>A6JT90</accession>
<name>A6JT90_RAT</name>
<organism evidence="1 2">
    <name type="scientific">Rattus norvegicus</name>
    <name type="common">Rat</name>
    <dbReference type="NCBI Taxonomy" id="10116"/>
    <lineage>
        <taxon>Eukaryota</taxon>
        <taxon>Metazoa</taxon>
        <taxon>Chordata</taxon>
        <taxon>Craniata</taxon>
        <taxon>Vertebrata</taxon>
        <taxon>Euteleostomi</taxon>
        <taxon>Mammalia</taxon>
        <taxon>Eutheria</taxon>
        <taxon>Euarchontoglires</taxon>
        <taxon>Glires</taxon>
        <taxon>Rodentia</taxon>
        <taxon>Myomorpha</taxon>
        <taxon>Muroidea</taxon>
        <taxon>Muridae</taxon>
        <taxon>Murinae</taxon>
        <taxon>Rattus</taxon>
    </lineage>
</organism>
<gene>
    <name evidence="1" type="primary">RGD1561492_predicted</name>
    <name evidence="1" type="ORF">rCG_45907</name>
</gene>
<dbReference type="Proteomes" id="UP000234681">
    <property type="component" value="Chromosome 3"/>
</dbReference>
<sequence>MQQSVALPGDRAAPQRHEHRSQQLEELWLLECVGCEVGKSLEHRLGQHLTPGWSFLAHQIHKQACVISLLHAHGGAA</sequence>
<dbReference type="AlphaFoldDB" id="A6JT90"/>
<evidence type="ECO:0000313" key="2">
    <source>
        <dbReference type="Proteomes" id="UP000234681"/>
    </source>
</evidence>
<proteinExistence type="predicted"/>
<dbReference type="EMBL" id="CH474001">
    <property type="protein sequence ID" value="EDL93556.1"/>
    <property type="molecule type" value="Genomic_DNA"/>
</dbReference>
<reference evidence="1 2" key="1">
    <citation type="submission" date="2005-09" db="EMBL/GenBank/DDBJ databases">
        <authorList>
            <person name="Mural R.J."/>
            <person name="Li P.W."/>
            <person name="Adams M.D."/>
            <person name="Amanatides P.G."/>
            <person name="Baden-Tillson H."/>
            <person name="Barnstead M."/>
            <person name="Chin S.H."/>
            <person name="Dew I."/>
            <person name="Evans C.A."/>
            <person name="Ferriera S."/>
            <person name="Flanigan M."/>
            <person name="Fosler C."/>
            <person name="Glodek A."/>
            <person name="Gu Z."/>
            <person name="Holt R.A."/>
            <person name="Jennings D."/>
            <person name="Kraft C.L."/>
            <person name="Lu F."/>
            <person name="Nguyen T."/>
            <person name="Nusskern D.R."/>
            <person name="Pfannkoch C.M."/>
            <person name="Sitter C."/>
            <person name="Sutton G.G."/>
            <person name="Venter J.C."/>
            <person name="Wang Z."/>
            <person name="Woodage T."/>
            <person name="Zheng X.H."/>
            <person name="Zhong F."/>
        </authorList>
    </citation>
    <scope>NUCLEOTIDE SEQUENCE [LARGE SCALE GENOMIC DNA]</scope>
    <source>
        <strain>BN</strain>
        <strain evidence="2">Sprague-Dawley</strain>
    </source>
</reference>